<sequence length="137" mass="15870">MVGYYISLRKFSHPVRCLGRKGTPSASLHIKAGDVIEVTNDCKLFKGAGWFFMVEVNGKNCGFIAHEELVNYLNDKKLVTMLDIELHINYLKYKLDLALDERNKVCFNAYTKKLTDYLILKTELEKYAVKKEFFSFV</sequence>
<dbReference type="EMBL" id="FOGT01000013">
    <property type="protein sequence ID" value="SES26137.1"/>
    <property type="molecule type" value="Genomic_DNA"/>
</dbReference>
<dbReference type="STRING" id="1601833.SAMN05518684_11322"/>
<proteinExistence type="predicted"/>
<dbReference type="RefSeq" id="WP_093053938.1">
    <property type="nucleotide sequence ID" value="NZ_FOGT01000013.1"/>
</dbReference>
<dbReference type="OrthoDB" id="2867457at2"/>
<name>A0A1H9VXP6_9BACI</name>
<evidence type="ECO:0008006" key="3">
    <source>
        <dbReference type="Google" id="ProtNLM"/>
    </source>
</evidence>
<gene>
    <name evidence="1" type="ORF">SAMN05518684_11322</name>
</gene>
<organism evidence="1 2">
    <name type="scientific">Salipaludibacillus aurantiacus</name>
    <dbReference type="NCBI Taxonomy" id="1601833"/>
    <lineage>
        <taxon>Bacteria</taxon>
        <taxon>Bacillati</taxon>
        <taxon>Bacillota</taxon>
        <taxon>Bacilli</taxon>
        <taxon>Bacillales</taxon>
        <taxon>Bacillaceae</taxon>
    </lineage>
</organism>
<reference evidence="2" key="1">
    <citation type="submission" date="2016-10" db="EMBL/GenBank/DDBJ databases">
        <authorList>
            <person name="Varghese N."/>
            <person name="Submissions S."/>
        </authorList>
    </citation>
    <scope>NUCLEOTIDE SEQUENCE [LARGE SCALE GENOMIC DNA]</scope>
    <source>
        <strain evidence="2">S9</strain>
    </source>
</reference>
<dbReference type="Proteomes" id="UP000198571">
    <property type="component" value="Unassembled WGS sequence"/>
</dbReference>
<keyword evidence="2" id="KW-1185">Reference proteome</keyword>
<evidence type="ECO:0000313" key="1">
    <source>
        <dbReference type="EMBL" id="SES26137.1"/>
    </source>
</evidence>
<protein>
    <recommendedName>
        <fullName evidence="3">SH3 domain-containing protein</fullName>
    </recommendedName>
</protein>
<accession>A0A1H9VXP6</accession>
<dbReference type="AlphaFoldDB" id="A0A1H9VXP6"/>
<evidence type="ECO:0000313" key="2">
    <source>
        <dbReference type="Proteomes" id="UP000198571"/>
    </source>
</evidence>